<evidence type="ECO:0000313" key="3">
    <source>
        <dbReference type="Proteomes" id="UP000018415"/>
    </source>
</evidence>
<dbReference type="eggNOG" id="COG3950">
    <property type="taxonomic scope" value="Bacteria"/>
</dbReference>
<organism evidence="2 3">
    <name type="scientific">Acinetobacter indicus CIP 110367</name>
    <dbReference type="NCBI Taxonomy" id="1341679"/>
    <lineage>
        <taxon>Bacteria</taxon>
        <taxon>Pseudomonadati</taxon>
        <taxon>Pseudomonadota</taxon>
        <taxon>Gammaproteobacteria</taxon>
        <taxon>Moraxellales</taxon>
        <taxon>Moraxellaceae</taxon>
        <taxon>Acinetobacter</taxon>
    </lineage>
</organism>
<dbReference type="InterPro" id="IPR051396">
    <property type="entry name" value="Bact_Antivir_Def_Nuclease"/>
</dbReference>
<keyword evidence="3" id="KW-1185">Reference proteome</keyword>
<dbReference type="PANTHER" id="PTHR43581">
    <property type="entry name" value="ATP/GTP PHOSPHATASE"/>
    <property type="match status" value="1"/>
</dbReference>
<accession>V2UL51</accession>
<sequence>MSSIHTIFFNEKILFLEGKNLIITGNNGAGKTRFLNHLTDNLKGNSNTDNKPLRDKIISEINFGIMNFHSALEFKKSENEHLKYILNSEMHTQVEYIFSKEIAEFKKQLKKKFDNFNKNKDNYFKNNSNKIKSSENGKLVIKISKELEKKNEKYFYYYAPEHIENYVKNLNSMIDSYIANKKIVEVALHSWDKNSIYFFDSSRVSRKDISIDQFKTYDEFLKSGSLTDIEGALEAYLLFQKLELLSLIKHRKASGTKIKQINEIEKWFIKVENDLKWILENNTTELIFTKNGNRVLIKQSRTTFSLDDLSSGFKAIFNIYANLLMRAQIQKIAPEHLKGIAIIDEIDVHLHITLQKKVLPFLIQAFPNIQFIVSTHSPFVITSQNTNTVVFDLTTNELIEEDLSRYSYESVIKGLFHVEIQSEKLESEIKAIAEILNNEPNSYEKLRNVLRNITPFVKQIDVESKSFYFRALNHLLDNQELGDLDV</sequence>
<dbReference type="AlphaFoldDB" id="V2UL51"/>
<dbReference type="Gene3D" id="3.40.50.300">
    <property type="entry name" value="P-loop containing nucleotide triphosphate hydrolases"/>
    <property type="match status" value="1"/>
</dbReference>
<dbReference type="RefSeq" id="WP_016659888.1">
    <property type="nucleotide sequence ID" value="NZ_BBSF01000002.1"/>
</dbReference>
<dbReference type="InterPro" id="IPR003959">
    <property type="entry name" value="ATPase_AAA_core"/>
</dbReference>
<dbReference type="InterPro" id="IPR027417">
    <property type="entry name" value="P-loop_NTPase"/>
</dbReference>
<proteinExistence type="predicted"/>
<dbReference type="GO" id="GO:0005524">
    <property type="term" value="F:ATP binding"/>
    <property type="evidence" value="ECO:0007669"/>
    <property type="project" value="InterPro"/>
</dbReference>
<comment type="caution">
    <text evidence="2">The sequence shown here is derived from an EMBL/GenBank/DDBJ whole genome shotgun (WGS) entry which is preliminary data.</text>
</comment>
<dbReference type="PATRIC" id="fig|1341679.3.peg.138"/>
<dbReference type="Proteomes" id="UP000018415">
    <property type="component" value="Unassembled WGS sequence"/>
</dbReference>
<protein>
    <recommendedName>
        <fullName evidence="1">ATPase AAA-type core domain-containing protein</fullName>
    </recommendedName>
</protein>
<dbReference type="OrthoDB" id="9815944at2"/>
<feature type="domain" description="ATPase AAA-type core" evidence="1">
    <location>
        <begin position="22"/>
        <end position="381"/>
    </location>
</feature>
<dbReference type="Pfam" id="PF13304">
    <property type="entry name" value="AAA_21"/>
    <property type="match status" value="1"/>
</dbReference>
<dbReference type="PANTHER" id="PTHR43581:SF2">
    <property type="entry name" value="EXCINUCLEASE ATPASE SUBUNIT"/>
    <property type="match status" value="1"/>
</dbReference>
<reference evidence="2 3" key="1">
    <citation type="submission" date="2013-10" db="EMBL/GenBank/DDBJ databases">
        <title>The Genome Sequence of Acinetobacter indicus CIP 110367.</title>
        <authorList>
            <consortium name="The Broad Institute Genomics Platform"/>
            <consortium name="The Broad Institute Genome Sequencing Center for Infectious Disease"/>
            <person name="Cerqueira G."/>
            <person name="Feldgarden M."/>
            <person name="Courvalin P."/>
            <person name="Grillot-Courvalin C."/>
            <person name="Clermont D."/>
            <person name="Rocha E."/>
            <person name="Yoon E.-J."/>
            <person name="Nemec A."/>
            <person name="Young S.K."/>
            <person name="Zeng Q."/>
            <person name="Gargeya S."/>
            <person name="Fitzgerald M."/>
            <person name="Abouelleil A."/>
            <person name="Alvarado L."/>
            <person name="Berlin A.M."/>
            <person name="Chapman S.B."/>
            <person name="Gainer-Dewar J."/>
            <person name="Goldberg J."/>
            <person name="Gnerre S."/>
            <person name="Griggs A."/>
            <person name="Gujja S."/>
            <person name="Hansen M."/>
            <person name="Howarth C."/>
            <person name="Imamovic A."/>
            <person name="Ireland A."/>
            <person name="Larimer J."/>
            <person name="McCowan C."/>
            <person name="Murphy C."/>
            <person name="Pearson M."/>
            <person name="Poon T.W."/>
            <person name="Priest M."/>
            <person name="Roberts A."/>
            <person name="Saif S."/>
            <person name="Shea T."/>
            <person name="Sykes S."/>
            <person name="Wortman J."/>
            <person name="Nusbaum C."/>
            <person name="Birren B."/>
        </authorList>
    </citation>
    <scope>NUCLEOTIDE SEQUENCE [LARGE SCALE GENOMIC DNA]</scope>
    <source>
        <strain evidence="2 3">CIP 110367</strain>
    </source>
</reference>
<name>V2UL51_9GAMM</name>
<dbReference type="GO" id="GO:0016887">
    <property type="term" value="F:ATP hydrolysis activity"/>
    <property type="evidence" value="ECO:0007669"/>
    <property type="project" value="InterPro"/>
</dbReference>
<dbReference type="EMBL" id="AYET01000001">
    <property type="protein sequence ID" value="ESK49301.1"/>
    <property type="molecule type" value="Genomic_DNA"/>
</dbReference>
<dbReference type="SUPFAM" id="SSF52540">
    <property type="entry name" value="P-loop containing nucleoside triphosphate hydrolases"/>
    <property type="match status" value="1"/>
</dbReference>
<evidence type="ECO:0000259" key="1">
    <source>
        <dbReference type="Pfam" id="PF13304"/>
    </source>
</evidence>
<dbReference type="HOGENOM" id="CLU_033429_0_1_6"/>
<evidence type="ECO:0000313" key="2">
    <source>
        <dbReference type="EMBL" id="ESK49301.1"/>
    </source>
</evidence>
<gene>
    <name evidence="2" type="ORF">P253_00139</name>
</gene>